<evidence type="ECO:0000313" key="3">
    <source>
        <dbReference type="Proteomes" id="UP001225316"/>
    </source>
</evidence>
<dbReference type="EMBL" id="JARXHW010000009">
    <property type="protein sequence ID" value="MDQ8207043.1"/>
    <property type="molecule type" value="Genomic_DNA"/>
</dbReference>
<comment type="caution">
    <text evidence="2">The sequence shown here is derived from an EMBL/GenBank/DDBJ whole genome shotgun (WGS) entry which is preliminary data.</text>
</comment>
<gene>
    <name evidence="2" type="ORF">QEH52_05960</name>
</gene>
<organism evidence="2 3">
    <name type="scientific">Thalassobacterium maritimum</name>
    <dbReference type="NCBI Taxonomy" id="3041265"/>
    <lineage>
        <taxon>Bacteria</taxon>
        <taxon>Pseudomonadati</taxon>
        <taxon>Verrucomicrobiota</taxon>
        <taxon>Opitutia</taxon>
        <taxon>Puniceicoccales</taxon>
        <taxon>Coraliomargaritaceae</taxon>
        <taxon>Thalassobacterium</taxon>
    </lineage>
</organism>
<reference evidence="2 3" key="1">
    <citation type="submission" date="2023-04" db="EMBL/GenBank/DDBJ databases">
        <title>A novel bacteria isolated from coastal sediment.</title>
        <authorList>
            <person name="Liu X.-J."/>
            <person name="Du Z.-J."/>
        </authorList>
    </citation>
    <scope>NUCLEOTIDE SEQUENCE [LARGE SCALE GENOMIC DNA]</scope>
    <source>
        <strain evidence="2 3">SDUM461003</strain>
    </source>
</reference>
<keyword evidence="1" id="KW-0812">Transmembrane</keyword>
<keyword evidence="1" id="KW-1133">Transmembrane helix</keyword>
<name>A0ABU1ASA2_9BACT</name>
<keyword evidence="3" id="KW-1185">Reference proteome</keyword>
<dbReference type="RefSeq" id="WP_308949180.1">
    <property type="nucleotide sequence ID" value="NZ_JARXHW010000009.1"/>
</dbReference>
<accession>A0ABU1ASA2</accession>
<dbReference type="Proteomes" id="UP001225316">
    <property type="component" value="Unassembled WGS sequence"/>
</dbReference>
<keyword evidence="1" id="KW-0472">Membrane</keyword>
<feature type="transmembrane region" description="Helical" evidence="1">
    <location>
        <begin position="24"/>
        <end position="48"/>
    </location>
</feature>
<sequence>MRSFSPDAIVSFEAAEPPKKGGTLWFVAAVFLMITVIAALVVILQLYFSHERKNVVSSEGMGNAEQLERRLAEQMEAARAAEDSRASRAPDAYELLSEPKLLQAYLSANGGREELFSLETMQLEGQVTWAGQQQTFELFKLNSNLMRLTLNDGERTTAFGFDGQSFWQSTEDESMAGGVSYSLLSLAEQERFFACRRFFDPLMAYALRGQGTLQVIEFGEWQGKTAIRVQLRGASSNRIDVFVSPKTLRVIGLIERVRTTGVERSVAYSDFQNVDGYYIPFRREAMLGGETVYDMKVTSCRPNEDVPSAVFMLPDQLANSAR</sequence>
<protein>
    <submittedName>
        <fullName evidence="2">Uncharacterized protein</fullName>
    </submittedName>
</protein>
<proteinExistence type="predicted"/>
<evidence type="ECO:0000256" key="1">
    <source>
        <dbReference type="SAM" id="Phobius"/>
    </source>
</evidence>
<evidence type="ECO:0000313" key="2">
    <source>
        <dbReference type="EMBL" id="MDQ8207043.1"/>
    </source>
</evidence>